<gene>
    <name evidence="1" type="ordered locus">Sterm_3738</name>
</gene>
<dbReference type="EMBL" id="CP001739">
    <property type="protein sequence ID" value="ACZ10572.1"/>
    <property type="molecule type" value="Genomic_DNA"/>
</dbReference>
<accession>D1ART6</accession>
<keyword evidence="2" id="KW-1185">Reference proteome</keyword>
<evidence type="ECO:0000313" key="1">
    <source>
        <dbReference type="EMBL" id="ACZ10572.1"/>
    </source>
</evidence>
<reference evidence="1 2" key="2">
    <citation type="journal article" date="2010" name="Stand. Genomic Sci.">
        <title>Complete genome sequence of Sebaldella termitidis type strain (NCTC 11300).</title>
        <authorList>
            <person name="Harmon-Smith M."/>
            <person name="Celia L."/>
            <person name="Chertkov O."/>
            <person name="Lapidus A."/>
            <person name="Copeland A."/>
            <person name="Glavina Del Rio T."/>
            <person name="Nolan M."/>
            <person name="Lucas S."/>
            <person name="Tice H."/>
            <person name="Cheng J.F."/>
            <person name="Han C."/>
            <person name="Detter J.C."/>
            <person name="Bruce D."/>
            <person name="Goodwin L."/>
            <person name="Pitluck S."/>
            <person name="Pati A."/>
            <person name="Liolios K."/>
            <person name="Ivanova N."/>
            <person name="Mavromatis K."/>
            <person name="Mikhailova N."/>
            <person name="Chen A."/>
            <person name="Palaniappan K."/>
            <person name="Land M."/>
            <person name="Hauser L."/>
            <person name="Chang Y.J."/>
            <person name="Jeffries C.D."/>
            <person name="Brettin T."/>
            <person name="Goker M."/>
            <person name="Beck B."/>
            <person name="Bristow J."/>
            <person name="Eisen J.A."/>
            <person name="Markowitz V."/>
            <person name="Hugenholtz P."/>
            <person name="Kyrpides N.C."/>
            <person name="Klenk H.P."/>
            <person name="Chen F."/>
        </authorList>
    </citation>
    <scope>NUCLEOTIDE SEQUENCE [LARGE SCALE GENOMIC DNA]</scope>
    <source>
        <strain evidence="2">ATCC 33386 / NCTC 11300</strain>
    </source>
</reference>
<organism evidence="1 2">
    <name type="scientific">Sebaldella termitidis (strain ATCC 33386 / NCTC 11300)</name>
    <dbReference type="NCBI Taxonomy" id="526218"/>
    <lineage>
        <taxon>Bacteria</taxon>
        <taxon>Fusobacteriati</taxon>
        <taxon>Fusobacteriota</taxon>
        <taxon>Fusobacteriia</taxon>
        <taxon>Fusobacteriales</taxon>
        <taxon>Leptotrichiaceae</taxon>
        <taxon>Sebaldella</taxon>
    </lineage>
</organism>
<dbReference type="AlphaFoldDB" id="D1ART6"/>
<reference evidence="2" key="1">
    <citation type="submission" date="2009-09" db="EMBL/GenBank/DDBJ databases">
        <title>The complete chromosome of Sebaldella termitidis ATCC 33386.</title>
        <authorList>
            <consortium name="US DOE Joint Genome Institute (JGI-PGF)"/>
            <person name="Lucas S."/>
            <person name="Copeland A."/>
            <person name="Lapidus A."/>
            <person name="Glavina del Rio T."/>
            <person name="Dalin E."/>
            <person name="Tice H."/>
            <person name="Bruce D."/>
            <person name="Goodwin L."/>
            <person name="Pitluck S."/>
            <person name="Kyrpides N."/>
            <person name="Mavromatis K."/>
            <person name="Ivanova N."/>
            <person name="Mikhailova N."/>
            <person name="Sims D."/>
            <person name="Meincke L."/>
            <person name="Brettin T."/>
            <person name="Detter J.C."/>
            <person name="Han C."/>
            <person name="Larimer F."/>
            <person name="Land M."/>
            <person name="Hauser L."/>
            <person name="Markowitz V."/>
            <person name="Cheng J.F."/>
            <person name="Hugenholtz P."/>
            <person name="Woyke T."/>
            <person name="Wu D."/>
            <person name="Eisen J.A."/>
        </authorList>
    </citation>
    <scope>NUCLEOTIDE SEQUENCE [LARGE SCALE GENOMIC DNA]</scope>
    <source>
        <strain evidence="2">ATCC 33386 / NCTC 11300</strain>
    </source>
</reference>
<dbReference type="eggNOG" id="ENOG5032CB4">
    <property type="taxonomic scope" value="Bacteria"/>
</dbReference>
<protein>
    <recommendedName>
        <fullName evidence="3">DUF4280 domain-containing protein</fullName>
    </recommendedName>
</protein>
<sequence length="544" mass="61899">MRKYRKGRSLISRENKEYLILGSELICDKGEFESKFEVSPKNIKLQGYYVASQADNVAGKHIKSFGSCSVTGKCKMESDLYGQFLIWFETYSKVILAGSEALLEDSYCFCPYGGRITISDSRQIDYASAMTELFGDFADTVEQMKDSMENLSDMAVKSLIGMFAGAMTEYFTNEENRLRSTVRDMERNNKGNSYMYMQTGYDPREELAQLQRSKQIYEADNWQDIKNVNLRDIYAKMQENPNKVDLEPRRISGLMALTNPLFAAGYYIETKVRDIRSVLPDMTIGDFFSRGTSKEGITELWEKGMDCQNKKMLPGVLGYHPLQAAYAGGYTNYDPMESAQIVNSLSDDGKAAYMLRKTANDGMSAYNEVYGYYQMVKALDMSTKGKVKTGSKSKDEKILNNSSLKSSKIRGTEVVSDELLEKVKLRRDVVIAKEGTDDYVYLTELMNAEGVAGGEGNTNILLREKAAKLTVVEEFLHGTQVRVAQGNNIPLKASVGYGNNYVNQMEWQVRDFMYRHKKMFGWSQNELRILKEELDYWYKLKNGM</sequence>
<name>D1ART6_SEBTE</name>
<dbReference type="RefSeq" id="WP_012863154.1">
    <property type="nucleotide sequence ID" value="NC_013517.1"/>
</dbReference>
<dbReference type="Pfam" id="PF14107">
    <property type="entry name" value="DUF4280"/>
    <property type="match status" value="1"/>
</dbReference>
<evidence type="ECO:0008006" key="3">
    <source>
        <dbReference type="Google" id="ProtNLM"/>
    </source>
</evidence>
<dbReference type="HOGENOM" id="CLU_500460_0_0_0"/>
<dbReference type="Proteomes" id="UP000000845">
    <property type="component" value="Chromosome"/>
</dbReference>
<dbReference type="STRING" id="526218.Sterm_3738"/>
<dbReference type="KEGG" id="str:Sterm_3738"/>
<dbReference type="InterPro" id="IPR025460">
    <property type="entry name" value="DUF4280"/>
</dbReference>
<proteinExistence type="predicted"/>
<evidence type="ECO:0000313" key="2">
    <source>
        <dbReference type="Proteomes" id="UP000000845"/>
    </source>
</evidence>